<evidence type="ECO:0000256" key="5">
    <source>
        <dbReference type="ARBA" id="ARBA00022475"/>
    </source>
</evidence>
<accession>A0A5N5HBQ7</accession>
<evidence type="ECO:0000256" key="9">
    <source>
        <dbReference type="ARBA" id="ARBA00023157"/>
    </source>
</evidence>
<evidence type="ECO:0000256" key="6">
    <source>
        <dbReference type="ARBA" id="ARBA00022622"/>
    </source>
</evidence>
<evidence type="ECO:0000256" key="4">
    <source>
        <dbReference type="ARBA" id="ARBA00022448"/>
    </source>
</evidence>
<dbReference type="Pfam" id="PF14368">
    <property type="entry name" value="LTP_2"/>
    <property type="match status" value="1"/>
</dbReference>
<reference evidence="15 16" key="3">
    <citation type="submission" date="2019-11" db="EMBL/GenBank/DDBJ databases">
        <title>A de novo genome assembly of a pear dwarfing rootstock.</title>
        <authorList>
            <person name="Wang F."/>
            <person name="Wang J."/>
            <person name="Li S."/>
            <person name="Zhang Y."/>
            <person name="Fang M."/>
            <person name="Ma L."/>
            <person name="Zhao Y."/>
            <person name="Jiang S."/>
        </authorList>
    </citation>
    <scope>NUCLEOTIDE SEQUENCE [LARGE SCALE GENOMIC DNA]</scope>
    <source>
        <strain evidence="15">S2</strain>
        <tissue evidence="15">Leaf</tissue>
    </source>
</reference>
<comment type="similarity">
    <text evidence="3">Belongs to the plant LTP family.</text>
</comment>
<evidence type="ECO:0000313" key="16">
    <source>
        <dbReference type="Proteomes" id="UP000327157"/>
    </source>
</evidence>
<evidence type="ECO:0000256" key="8">
    <source>
        <dbReference type="ARBA" id="ARBA00023121"/>
    </source>
</evidence>
<comment type="function">
    <text evidence="1">Plant non-specific lipid-transfer proteins transfer phospholipids as well as galactolipids across membranes. May play a role in wax or cutin deposition in the cell walls of expanding epidermal cells and certain secretory tissues.</text>
</comment>
<gene>
    <name evidence="15" type="ORF">D8674_017099</name>
</gene>
<evidence type="ECO:0000256" key="2">
    <source>
        <dbReference type="ARBA" id="ARBA00004609"/>
    </source>
</evidence>
<dbReference type="InterPro" id="IPR036312">
    <property type="entry name" value="Bifun_inhib/LTP/seed_sf"/>
</dbReference>
<dbReference type="Proteomes" id="UP000327157">
    <property type="component" value="Chromosome 16"/>
</dbReference>
<feature type="compositionally biased region" description="Low complexity" evidence="12">
    <location>
        <begin position="161"/>
        <end position="189"/>
    </location>
</feature>
<reference evidence="15 16" key="1">
    <citation type="submission" date="2019-09" db="EMBL/GenBank/DDBJ databases">
        <authorList>
            <person name="Ou C."/>
        </authorList>
    </citation>
    <scope>NUCLEOTIDE SEQUENCE [LARGE SCALE GENOMIC DNA]</scope>
    <source>
        <strain evidence="15">S2</strain>
        <tissue evidence="15">Leaf</tissue>
    </source>
</reference>
<comment type="caution">
    <text evidence="15">The sequence shown here is derived from an EMBL/GenBank/DDBJ whole genome shotgun (WGS) entry which is preliminary data.</text>
</comment>
<feature type="signal peptide" evidence="13">
    <location>
        <begin position="1"/>
        <end position="26"/>
    </location>
</feature>
<keyword evidence="6" id="KW-0336">GPI-anchor</keyword>
<dbReference type="InterPro" id="IPR016140">
    <property type="entry name" value="Bifunc_inhib/LTP/seed_store"/>
</dbReference>
<evidence type="ECO:0000256" key="13">
    <source>
        <dbReference type="SAM" id="SignalP"/>
    </source>
</evidence>
<evidence type="ECO:0000259" key="14">
    <source>
        <dbReference type="SMART" id="SM00499"/>
    </source>
</evidence>
<dbReference type="GO" id="GO:0008289">
    <property type="term" value="F:lipid binding"/>
    <property type="evidence" value="ECO:0007669"/>
    <property type="project" value="UniProtKB-KW"/>
</dbReference>
<keyword evidence="16" id="KW-1185">Reference proteome</keyword>
<comment type="subcellular location">
    <subcellularLocation>
        <location evidence="2">Cell membrane</location>
        <topology evidence="2">Lipid-anchor</topology>
        <topology evidence="2">GPI-anchor</topology>
    </subcellularLocation>
</comment>
<dbReference type="AlphaFoldDB" id="A0A5N5HBQ7"/>
<feature type="compositionally biased region" description="Low complexity" evidence="12">
    <location>
        <begin position="115"/>
        <end position="151"/>
    </location>
</feature>
<feature type="domain" description="Bifunctional inhibitor/plant lipid transfer protein/seed storage helical" evidence="14">
    <location>
        <begin position="32"/>
        <end position="111"/>
    </location>
</feature>
<evidence type="ECO:0000256" key="1">
    <source>
        <dbReference type="ARBA" id="ARBA00003211"/>
    </source>
</evidence>
<dbReference type="CDD" id="cd00010">
    <property type="entry name" value="AAI_LTSS"/>
    <property type="match status" value="1"/>
</dbReference>
<dbReference type="GO" id="GO:0005886">
    <property type="term" value="C:plasma membrane"/>
    <property type="evidence" value="ECO:0007669"/>
    <property type="project" value="UniProtKB-SubCell"/>
</dbReference>
<dbReference type="SUPFAM" id="SSF47699">
    <property type="entry name" value="Bifunctional inhibitor/lipid-transfer protein/seed storage 2S albumin"/>
    <property type="match status" value="1"/>
</dbReference>
<evidence type="ECO:0000313" key="15">
    <source>
        <dbReference type="EMBL" id="KAB2625439.1"/>
    </source>
</evidence>
<keyword evidence="5" id="KW-1003">Cell membrane</keyword>
<proteinExistence type="inferred from homology"/>
<dbReference type="Gene3D" id="1.10.110.10">
    <property type="entry name" value="Plant lipid-transfer and hydrophobic proteins"/>
    <property type="match status" value="1"/>
</dbReference>
<keyword evidence="10" id="KW-0325">Glycoprotein</keyword>
<dbReference type="InterPro" id="IPR043325">
    <property type="entry name" value="LTSS"/>
</dbReference>
<dbReference type="GO" id="GO:0098552">
    <property type="term" value="C:side of membrane"/>
    <property type="evidence" value="ECO:0007669"/>
    <property type="project" value="UniProtKB-KW"/>
</dbReference>
<dbReference type="FunFam" id="1.10.110.10:FF:000001">
    <property type="entry name" value="Bifunctional inhibitor/lipid-transfer protein/seed storage 2S albumin superfamily protein"/>
    <property type="match status" value="1"/>
</dbReference>
<dbReference type="PRINTS" id="PR00382">
    <property type="entry name" value="LIPIDTRNSFER"/>
</dbReference>
<dbReference type="InterPro" id="IPR000528">
    <property type="entry name" value="Plant_nsLTP"/>
</dbReference>
<keyword evidence="11" id="KW-0449">Lipoprotein</keyword>
<feature type="region of interest" description="Disordered" evidence="12">
    <location>
        <begin position="115"/>
        <end position="189"/>
    </location>
</feature>
<name>A0A5N5HBQ7_9ROSA</name>
<keyword evidence="6" id="KW-0472">Membrane</keyword>
<dbReference type="GO" id="GO:0006869">
    <property type="term" value="P:lipid transport"/>
    <property type="evidence" value="ECO:0007669"/>
    <property type="project" value="InterPro"/>
</dbReference>
<dbReference type="PANTHER" id="PTHR33044">
    <property type="entry name" value="BIFUNCTIONAL INHIBITOR/LIPID-TRANSFER PROTEIN/SEED STORAGE 2S ALBUMIN SUPERFAMILY PROTEIN-RELATED"/>
    <property type="match status" value="1"/>
</dbReference>
<protein>
    <submittedName>
        <fullName evidence="15">Non-specific lipid transfer protein GPI-anchored 2-like</fullName>
    </submittedName>
</protein>
<reference evidence="16" key="2">
    <citation type="submission" date="2019-10" db="EMBL/GenBank/DDBJ databases">
        <title>A de novo genome assembly of a pear dwarfing rootstock.</title>
        <authorList>
            <person name="Wang F."/>
            <person name="Wang J."/>
            <person name="Li S."/>
            <person name="Zhang Y."/>
            <person name="Fang M."/>
            <person name="Ma L."/>
            <person name="Zhao Y."/>
            <person name="Jiang S."/>
        </authorList>
    </citation>
    <scope>NUCLEOTIDE SEQUENCE [LARGE SCALE GENOMIC DNA]</scope>
</reference>
<sequence length="208" mass="20771">MEIFMPFPRLLMAMAVALVLALPVSAQVSSPCTANMISSLSPCMSYLTNSSANGTSPTASCCNSLKSVTSSSRDCVCLLVTGSVPFQLPINRTLALSLPRACNIPGVPLQCQAAGAPSPAPGSLSPPLSPGASPSAPTASSVPEPTSSAESPESDNTQGLTPPSTTGGSAAPTATTGSRPVLTPSAATPSYSPSLLLLASGVLAFKFF</sequence>
<organism evidence="15 16">
    <name type="scientific">Pyrus ussuriensis x Pyrus communis</name>
    <dbReference type="NCBI Taxonomy" id="2448454"/>
    <lineage>
        <taxon>Eukaryota</taxon>
        <taxon>Viridiplantae</taxon>
        <taxon>Streptophyta</taxon>
        <taxon>Embryophyta</taxon>
        <taxon>Tracheophyta</taxon>
        <taxon>Spermatophyta</taxon>
        <taxon>Magnoliopsida</taxon>
        <taxon>eudicotyledons</taxon>
        <taxon>Gunneridae</taxon>
        <taxon>Pentapetalae</taxon>
        <taxon>rosids</taxon>
        <taxon>fabids</taxon>
        <taxon>Rosales</taxon>
        <taxon>Rosaceae</taxon>
        <taxon>Amygdaloideae</taxon>
        <taxon>Maleae</taxon>
        <taxon>Pyrus</taxon>
    </lineage>
</organism>
<keyword evidence="9" id="KW-1015">Disulfide bond</keyword>
<feature type="chain" id="PRO_5024422133" evidence="13">
    <location>
        <begin position="27"/>
        <end position="208"/>
    </location>
</feature>
<evidence type="ECO:0000256" key="7">
    <source>
        <dbReference type="ARBA" id="ARBA00022729"/>
    </source>
</evidence>
<keyword evidence="7 13" id="KW-0732">Signal</keyword>
<evidence type="ECO:0000256" key="3">
    <source>
        <dbReference type="ARBA" id="ARBA00009748"/>
    </source>
</evidence>
<keyword evidence="8" id="KW-0446">Lipid-binding</keyword>
<evidence type="ECO:0000256" key="10">
    <source>
        <dbReference type="ARBA" id="ARBA00023180"/>
    </source>
</evidence>
<keyword evidence="4" id="KW-0813">Transport</keyword>
<dbReference type="SMART" id="SM00499">
    <property type="entry name" value="AAI"/>
    <property type="match status" value="1"/>
</dbReference>
<dbReference type="EMBL" id="SMOL01000160">
    <property type="protein sequence ID" value="KAB2625439.1"/>
    <property type="molecule type" value="Genomic_DNA"/>
</dbReference>
<evidence type="ECO:0000256" key="11">
    <source>
        <dbReference type="ARBA" id="ARBA00023288"/>
    </source>
</evidence>
<evidence type="ECO:0000256" key="12">
    <source>
        <dbReference type="SAM" id="MobiDB-lite"/>
    </source>
</evidence>
<dbReference type="OrthoDB" id="1193783at2759"/>